<sequence length="103" mass="11531">MPFTATKLLLIGDSAELERFRDWARRVGFRLVGGVDPEVRYVIADEDVLDGNCTPEQGHWLARARAIGLECLSPATGRSRLCRILEGRVPEEQERGRLLIGGR</sequence>
<dbReference type="AlphaFoldDB" id="A0A2T0GY87"/>
<organism evidence="1 2">
    <name type="scientific">Actinopolyspora mortivallis</name>
    <dbReference type="NCBI Taxonomy" id="33906"/>
    <lineage>
        <taxon>Bacteria</taxon>
        <taxon>Bacillati</taxon>
        <taxon>Actinomycetota</taxon>
        <taxon>Actinomycetes</taxon>
        <taxon>Actinopolysporales</taxon>
        <taxon>Actinopolysporaceae</taxon>
        <taxon>Actinopolyspora</taxon>
    </lineage>
</organism>
<dbReference type="RefSeq" id="WP_106113234.1">
    <property type="nucleotide sequence ID" value="NZ_PVSR01000007.1"/>
</dbReference>
<evidence type="ECO:0000313" key="2">
    <source>
        <dbReference type="Proteomes" id="UP000239352"/>
    </source>
</evidence>
<dbReference type="InParanoid" id="A0A2T0GY87"/>
<name>A0A2T0GY87_ACTMO</name>
<proteinExistence type="predicted"/>
<keyword evidence="2" id="KW-1185">Reference proteome</keyword>
<dbReference type="STRING" id="1050202.GCA_000384035_01520"/>
<dbReference type="Proteomes" id="UP000239352">
    <property type="component" value="Unassembled WGS sequence"/>
</dbReference>
<evidence type="ECO:0000313" key="1">
    <source>
        <dbReference type="EMBL" id="PRW64057.1"/>
    </source>
</evidence>
<reference evidence="1 2" key="1">
    <citation type="submission" date="2018-03" db="EMBL/GenBank/DDBJ databases">
        <title>Actinopolyspora mortivallis from Sahara, screening for active biomolecules.</title>
        <authorList>
            <person name="Selama O."/>
            <person name="Wellington E.M.H."/>
            <person name="Hacene H."/>
        </authorList>
    </citation>
    <scope>NUCLEOTIDE SEQUENCE [LARGE SCALE GENOMIC DNA]</scope>
    <source>
        <strain evidence="1 2">M5A</strain>
    </source>
</reference>
<comment type="caution">
    <text evidence="1">The sequence shown here is derived from an EMBL/GenBank/DDBJ whole genome shotgun (WGS) entry which is preliminary data.</text>
</comment>
<gene>
    <name evidence="1" type="ORF">CEP50_07655</name>
</gene>
<dbReference type="EMBL" id="PVSR01000007">
    <property type="protein sequence ID" value="PRW64057.1"/>
    <property type="molecule type" value="Genomic_DNA"/>
</dbReference>
<protein>
    <submittedName>
        <fullName evidence="1">Uncharacterized protein</fullName>
    </submittedName>
</protein>
<accession>A0A2T0GY87</accession>